<gene>
    <name evidence="1" type="ORF">ACFSJU_06740</name>
</gene>
<proteinExistence type="predicted"/>
<organism evidence="1 2">
    <name type="scientific">Paradesertivirga mongoliensis</name>
    <dbReference type="NCBI Taxonomy" id="2100740"/>
    <lineage>
        <taxon>Bacteria</taxon>
        <taxon>Pseudomonadati</taxon>
        <taxon>Bacteroidota</taxon>
        <taxon>Sphingobacteriia</taxon>
        <taxon>Sphingobacteriales</taxon>
        <taxon>Sphingobacteriaceae</taxon>
        <taxon>Paradesertivirga</taxon>
    </lineage>
</organism>
<accession>A0ABW4ZJC5</accession>
<protein>
    <submittedName>
        <fullName evidence="1">Uncharacterized protein</fullName>
    </submittedName>
</protein>
<sequence length="196" mass="22430">MKNFLLALLLLPLIGNSQPIQIESFYGIKFGISRQEALQTATTLGASVSSIDEFEELAYLNNLNFAGTKSRMAYLKFVDNKFYEGIIEFDVNQTNFAHLYEKMKLALSKSYGYGKDYSWMERPYYFGDGSEFFALQEKKGKFCHVWAKGKLITSDDFIIMEIGADRVLRIVFQNHQYASMASRKFGRLGANHTSNK</sequence>
<comment type="caution">
    <text evidence="1">The sequence shown here is derived from an EMBL/GenBank/DDBJ whole genome shotgun (WGS) entry which is preliminary data.</text>
</comment>
<reference evidence="2" key="1">
    <citation type="journal article" date="2019" name="Int. J. Syst. Evol. Microbiol.">
        <title>The Global Catalogue of Microorganisms (GCM) 10K type strain sequencing project: providing services to taxonomists for standard genome sequencing and annotation.</title>
        <authorList>
            <consortium name="The Broad Institute Genomics Platform"/>
            <consortium name="The Broad Institute Genome Sequencing Center for Infectious Disease"/>
            <person name="Wu L."/>
            <person name="Ma J."/>
        </authorList>
    </citation>
    <scope>NUCLEOTIDE SEQUENCE [LARGE SCALE GENOMIC DNA]</scope>
    <source>
        <strain evidence="2">KCTC 42217</strain>
    </source>
</reference>
<name>A0ABW4ZJC5_9SPHI</name>
<dbReference type="Proteomes" id="UP001597387">
    <property type="component" value="Unassembled WGS sequence"/>
</dbReference>
<evidence type="ECO:0000313" key="2">
    <source>
        <dbReference type="Proteomes" id="UP001597387"/>
    </source>
</evidence>
<dbReference type="EMBL" id="JBHUHZ010000001">
    <property type="protein sequence ID" value="MFD2162083.1"/>
    <property type="molecule type" value="Genomic_DNA"/>
</dbReference>
<dbReference type="RefSeq" id="WP_255897889.1">
    <property type="nucleotide sequence ID" value="NZ_JAFMZO010000001.1"/>
</dbReference>
<keyword evidence="2" id="KW-1185">Reference proteome</keyword>
<evidence type="ECO:0000313" key="1">
    <source>
        <dbReference type="EMBL" id="MFD2162083.1"/>
    </source>
</evidence>